<dbReference type="InterPro" id="IPR029058">
    <property type="entry name" value="AB_hydrolase_fold"/>
</dbReference>
<dbReference type="PRINTS" id="PR00111">
    <property type="entry name" value="ABHYDROLASE"/>
</dbReference>
<protein>
    <submittedName>
        <fullName evidence="2">Lipase</fullName>
    </submittedName>
</protein>
<comment type="caution">
    <text evidence="2">The sequence shown here is derived from an EMBL/GenBank/DDBJ whole genome shotgun (WGS) entry which is preliminary data.</text>
</comment>
<accession>A0A4R2JPJ0</accession>
<dbReference type="AlphaFoldDB" id="A0A4R2JPJ0"/>
<dbReference type="PANTHER" id="PTHR43194">
    <property type="entry name" value="HYDROLASE ALPHA/BETA FOLD FAMILY"/>
    <property type="match status" value="1"/>
</dbReference>
<dbReference type="GO" id="GO:0003824">
    <property type="term" value="F:catalytic activity"/>
    <property type="evidence" value="ECO:0007669"/>
    <property type="project" value="InterPro"/>
</dbReference>
<name>A0A4R2JPJ0_9PSEU</name>
<proteinExistence type="predicted"/>
<dbReference type="InterPro" id="IPR000073">
    <property type="entry name" value="AB_hydrolase_1"/>
</dbReference>
<dbReference type="Proteomes" id="UP000295680">
    <property type="component" value="Unassembled WGS sequence"/>
</dbReference>
<organism evidence="2 3">
    <name type="scientific">Actinocrispum wychmicini</name>
    <dbReference type="NCBI Taxonomy" id="1213861"/>
    <lineage>
        <taxon>Bacteria</taxon>
        <taxon>Bacillati</taxon>
        <taxon>Actinomycetota</taxon>
        <taxon>Actinomycetes</taxon>
        <taxon>Pseudonocardiales</taxon>
        <taxon>Pseudonocardiaceae</taxon>
        <taxon>Actinocrispum</taxon>
    </lineage>
</organism>
<dbReference type="EMBL" id="SLWS01000005">
    <property type="protein sequence ID" value="TCO58669.1"/>
    <property type="molecule type" value="Genomic_DNA"/>
</dbReference>
<gene>
    <name evidence="2" type="ORF">EV192_105740</name>
</gene>
<evidence type="ECO:0000313" key="2">
    <source>
        <dbReference type="EMBL" id="TCO58669.1"/>
    </source>
</evidence>
<dbReference type="PRINTS" id="PR00412">
    <property type="entry name" value="EPOXHYDRLASE"/>
</dbReference>
<dbReference type="InterPro" id="IPR000639">
    <property type="entry name" value="Epox_hydrolase-like"/>
</dbReference>
<evidence type="ECO:0000259" key="1">
    <source>
        <dbReference type="Pfam" id="PF12697"/>
    </source>
</evidence>
<evidence type="ECO:0000313" key="3">
    <source>
        <dbReference type="Proteomes" id="UP000295680"/>
    </source>
</evidence>
<sequence>MECNHGRVPPALHVRVFGPDKGRPVLAVHGLGGHGGRWKRLAEEFLLGYRVVAPDLRGHGESTDLPPWTLEQHAADLLSVLDSLAVSGLSVVGHGFGAAAAIHLARLAPQRVTKLVLLEPAIGLDPRFVRDTMPPWPRVFASIEQAGAWQRAEWPGVSLRDVEEELAGNFAQTSGRWLPKASYAVTTTAWSEMCRAAQLPPPTTPTLLVKASRSQFVRPAFIQACKITMRDMVDVVELDSGPMVSFERPVETADLITRFVGR</sequence>
<dbReference type="SUPFAM" id="SSF53474">
    <property type="entry name" value="alpha/beta-Hydrolases"/>
    <property type="match status" value="1"/>
</dbReference>
<dbReference type="Pfam" id="PF12697">
    <property type="entry name" value="Abhydrolase_6"/>
    <property type="match status" value="1"/>
</dbReference>
<feature type="domain" description="AB hydrolase-1" evidence="1">
    <location>
        <begin position="25"/>
        <end position="254"/>
    </location>
</feature>
<dbReference type="InterPro" id="IPR050228">
    <property type="entry name" value="Carboxylesterase_BioH"/>
</dbReference>
<dbReference type="PANTHER" id="PTHR43194:SF2">
    <property type="entry name" value="PEROXISOMAL MEMBRANE PROTEIN LPX1"/>
    <property type="match status" value="1"/>
</dbReference>
<dbReference type="OrthoDB" id="8444301at2"/>
<dbReference type="Gene3D" id="3.40.50.1820">
    <property type="entry name" value="alpha/beta hydrolase"/>
    <property type="match status" value="1"/>
</dbReference>
<keyword evidence="3" id="KW-1185">Reference proteome</keyword>
<reference evidence="2 3" key="1">
    <citation type="submission" date="2019-03" db="EMBL/GenBank/DDBJ databases">
        <title>Genomic Encyclopedia of Type Strains, Phase IV (KMG-IV): sequencing the most valuable type-strain genomes for metagenomic binning, comparative biology and taxonomic classification.</title>
        <authorList>
            <person name="Goeker M."/>
        </authorList>
    </citation>
    <scope>NUCLEOTIDE SEQUENCE [LARGE SCALE GENOMIC DNA]</scope>
    <source>
        <strain evidence="2 3">DSM 45934</strain>
    </source>
</reference>